<dbReference type="FunFam" id="3.30.160.810:FF:000001">
    <property type="entry name" value="50S ribosomal protein L3"/>
    <property type="match status" value="1"/>
</dbReference>
<dbReference type="NCBIfam" id="TIGR03625">
    <property type="entry name" value="L3_bact"/>
    <property type="match status" value="1"/>
</dbReference>
<dbReference type="InterPro" id="IPR019927">
    <property type="entry name" value="Ribosomal_uL3_bac/org-type"/>
</dbReference>
<dbReference type="Pfam" id="PF00297">
    <property type="entry name" value="Ribosomal_L3"/>
    <property type="match status" value="1"/>
</dbReference>
<accession>A0A926DIV8</accession>
<evidence type="ECO:0000256" key="6">
    <source>
        <dbReference type="ARBA" id="ARBA00035243"/>
    </source>
</evidence>
<comment type="similarity">
    <text evidence="1 7 8">Belongs to the universal ribosomal protein uL3 family.</text>
</comment>
<evidence type="ECO:0000256" key="2">
    <source>
        <dbReference type="ARBA" id="ARBA00022730"/>
    </source>
</evidence>
<keyword evidence="5 7" id="KW-0687">Ribonucleoprotein</keyword>
<dbReference type="AlphaFoldDB" id="A0A926DIV8"/>
<organism evidence="10 11">
    <name type="scientific">Guopingia tenuis</name>
    <dbReference type="NCBI Taxonomy" id="2763656"/>
    <lineage>
        <taxon>Bacteria</taxon>
        <taxon>Bacillati</taxon>
        <taxon>Bacillota</taxon>
        <taxon>Clostridia</taxon>
        <taxon>Christensenellales</taxon>
        <taxon>Christensenellaceae</taxon>
        <taxon>Guopingia</taxon>
    </lineage>
</organism>
<dbReference type="Proteomes" id="UP000617951">
    <property type="component" value="Unassembled WGS sequence"/>
</dbReference>
<evidence type="ECO:0000256" key="9">
    <source>
        <dbReference type="RuleBase" id="RU003906"/>
    </source>
</evidence>
<comment type="function">
    <text evidence="7 9">One of the primary rRNA binding proteins, it binds directly near the 3'-end of the 23S rRNA, where it nucleates assembly of the 50S subunit.</text>
</comment>
<keyword evidence="11" id="KW-1185">Reference proteome</keyword>
<evidence type="ECO:0000313" key="10">
    <source>
        <dbReference type="EMBL" id="MBC8538903.1"/>
    </source>
</evidence>
<dbReference type="PANTHER" id="PTHR11229:SF16">
    <property type="entry name" value="LARGE RIBOSOMAL SUBUNIT PROTEIN UL3C"/>
    <property type="match status" value="1"/>
</dbReference>
<protein>
    <recommendedName>
        <fullName evidence="6 7">Large ribosomal subunit protein uL3</fullName>
    </recommendedName>
</protein>
<evidence type="ECO:0000256" key="8">
    <source>
        <dbReference type="RuleBase" id="RU003905"/>
    </source>
</evidence>
<keyword evidence="4 7" id="KW-0689">Ribosomal protein</keyword>
<dbReference type="HAMAP" id="MF_01325_B">
    <property type="entry name" value="Ribosomal_uL3_B"/>
    <property type="match status" value="1"/>
</dbReference>
<evidence type="ECO:0000256" key="5">
    <source>
        <dbReference type="ARBA" id="ARBA00023274"/>
    </source>
</evidence>
<dbReference type="Gene3D" id="3.30.160.810">
    <property type="match status" value="1"/>
</dbReference>
<comment type="subunit">
    <text evidence="7 9">Part of the 50S ribosomal subunit. Forms a cluster with proteins L14 and L19.</text>
</comment>
<evidence type="ECO:0000256" key="3">
    <source>
        <dbReference type="ARBA" id="ARBA00022884"/>
    </source>
</evidence>
<dbReference type="GO" id="GO:0006412">
    <property type="term" value="P:translation"/>
    <property type="evidence" value="ECO:0007669"/>
    <property type="project" value="UniProtKB-UniRule"/>
</dbReference>
<dbReference type="PROSITE" id="PS00474">
    <property type="entry name" value="RIBOSOMAL_L3"/>
    <property type="match status" value="1"/>
</dbReference>
<keyword evidence="2 7" id="KW-0699">rRNA-binding</keyword>
<comment type="caution">
    <text evidence="10">The sequence shown here is derived from an EMBL/GenBank/DDBJ whole genome shotgun (WGS) entry which is preliminary data.</text>
</comment>
<dbReference type="GO" id="GO:0022625">
    <property type="term" value="C:cytosolic large ribosomal subunit"/>
    <property type="evidence" value="ECO:0007669"/>
    <property type="project" value="TreeGrafter"/>
</dbReference>
<dbReference type="RefSeq" id="WP_249280549.1">
    <property type="nucleotide sequence ID" value="NZ_JACRSS010000003.1"/>
</dbReference>
<dbReference type="PANTHER" id="PTHR11229">
    <property type="entry name" value="50S RIBOSOMAL PROTEIN L3"/>
    <property type="match status" value="1"/>
</dbReference>
<sequence length="208" mass="22562">MKAILGKKVGMTQIFAEDGRMIPVTVVEAGPCVVVQKKTDEIDGYNAVQLGFGEIREKLVNKPKMGHFKKAGVPVKRYLREFRTDEVAGMEIGQEFKADVFETGDMVDVTGISKGRGFKGVIARHGQHRGPMTHGSRYHRRPGSMGACSYPGKVFKGKGLPGHTGVEKVTIQNLEIAMVDAEKNLLLVKGAVPGAKGQMITIKKSVKA</sequence>
<dbReference type="EMBL" id="JACRSS010000003">
    <property type="protein sequence ID" value="MBC8538903.1"/>
    <property type="molecule type" value="Genomic_DNA"/>
</dbReference>
<dbReference type="FunFam" id="2.40.30.10:FF:000004">
    <property type="entry name" value="50S ribosomal protein L3"/>
    <property type="match status" value="1"/>
</dbReference>
<dbReference type="InterPro" id="IPR019926">
    <property type="entry name" value="Ribosomal_uL3_CS"/>
</dbReference>
<dbReference type="InterPro" id="IPR000597">
    <property type="entry name" value="Ribosomal_uL3"/>
</dbReference>
<evidence type="ECO:0000256" key="1">
    <source>
        <dbReference type="ARBA" id="ARBA00006540"/>
    </source>
</evidence>
<evidence type="ECO:0000256" key="7">
    <source>
        <dbReference type="HAMAP-Rule" id="MF_01325"/>
    </source>
</evidence>
<gene>
    <name evidence="7 10" type="primary">rplC</name>
    <name evidence="10" type="ORF">H8693_08135</name>
</gene>
<dbReference type="InterPro" id="IPR009000">
    <property type="entry name" value="Transl_B-barrel_sf"/>
</dbReference>
<keyword evidence="3 7" id="KW-0694">RNA-binding</keyword>
<dbReference type="GO" id="GO:0003735">
    <property type="term" value="F:structural constituent of ribosome"/>
    <property type="evidence" value="ECO:0007669"/>
    <property type="project" value="UniProtKB-UniRule"/>
</dbReference>
<name>A0A926DIV8_9FIRM</name>
<proteinExistence type="inferred from homology"/>
<dbReference type="GO" id="GO:0019843">
    <property type="term" value="F:rRNA binding"/>
    <property type="evidence" value="ECO:0007669"/>
    <property type="project" value="UniProtKB-UniRule"/>
</dbReference>
<dbReference type="Gene3D" id="2.40.30.10">
    <property type="entry name" value="Translation factors"/>
    <property type="match status" value="1"/>
</dbReference>
<reference evidence="10" key="1">
    <citation type="submission" date="2020-08" db="EMBL/GenBank/DDBJ databases">
        <title>Genome public.</title>
        <authorList>
            <person name="Liu C."/>
            <person name="Sun Q."/>
        </authorList>
    </citation>
    <scope>NUCLEOTIDE SEQUENCE</scope>
    <source>
        <strain evidence="10">NSJ-63</strain>
    </source>
</reference>
<evidence type="ECO:0000313" key="11">
    <source>
        <dbReference type="Proteomes" id="UP000617951"/>
    </source>
</evidence>
<dbReference type="SUPFAM" id="SSF50447">
    <property type="entry name" value="Translation proteins"/>
    <property type="match status" value="1"/>
</dbReference>
<evidence type="ECO:0000256" key="4">
    <source>
        <dbReference type="ARBA" id="ARBA00022980"/>
    </source>
</evidence>